<feature type="compositionally biased region" description="Polar residues" evidence="1">
    <location>
        <begin position="296"/>
        <end position="306"/>
    </location>
</feature>
<dbReference type="InterPro" id="IPR000073">
    <property type="entry name" value="AB_hydrolase_1"/>
</dbReference>
<keyword evidence="4" id="KW-1185">Reference proteome</keyword>
<feature type="region of interest" description="Disordered" evidence="1">
    <location>
        <begin position="190"/>
        <end position="252"/>
    </location>
</feature>
<dbReference type="EMBL" id="JBFXLU010000414">
    <property type="protein sequence ID" value="KAL2827095.1"/>
    <property type="molecule type" value="Genomic_DNA"/>
</dbReference>
<feature type="compositionally biased region" description="Polar residues" evidence="1">
    <location>
        <begin position="39"/>
        <end position="49"/>
    </location>
</feature>
<feature type="region of interest" description="Disordered" evidence="1">
    <location>
        <begin position="79"/>
        <end position="174"/>
    </location>
</feature>
<evidence type="ECO:0000313" key="4">
    <source>
        <dbReference type="Proteomes" id="UP001610446"/>
    </source>
</evidence>
<accession>A0ABR4IH66</accession>
<feature type="compositionally biased region" description="Polar residues" evidence="1">
    <location>
        <begin position="494"/>
        <end position="508"/>
    </location>
</feature>
<dbReference type="InterPro" id="IPR050471">
    <property type="entry name" value="AB_hydrolase"/>
</dbReference>
<feature type="region of interest" description="Disordered" evidence="1">
    <location>
        <begin position="1"/>
        <end position="51"/>
    </location>
</feature>
<proteinExistence type="predicted"/>
<organism evidence="3 4">
    <name type="scientific">Aspergillus pseudoustus</name>
    <dbReference type="NCBI Taxonomy" id="1810923"/>
    <lineage>
        <taxon>Eukaryota</taxon>
        <taxon>Fungi</taxon>
        <taxon>Dikarya</taxon>
        <taxon>Ascomycota</taxon>
        <taxon>Pezizomycotina</taxon>
        <taxon>Eurotiomycetes</taxon>
        <taxon>Eurotiomycetidae</taxon>
        <taxon>Eurotiales</taxon>
        <taxon>Aspergillaceae</taxon>
        <taxon>Aspergillus</taxon>
        <taxon>Aspergillus subgen. Nidulantes</taxon>
    </lineage>
</organism>
<feature type="compositionally biased region" description="Basic and acidic residues" evidence="1">
    <location>
        <begin position="366"/>
        <end position="385"/>
    </location>
</feature>
<gene>
    <name evidence="3" type="ORF">BJY01DRAFT_140925</name>
</gene>
<dbReference type="PANTHER" id="PTHR43433">
    <property type="entry name" value="HYDROLASE, ALPHA/BETA FOLD FAMILY PROTEIN"/>
    <property type="match status" value="1"/>
</dbReference>
<dbReference type="Proteomes" id="UP001610446">
    <property type="component" value="Unassembled WGS sequence"/>
</dbReference>
<protein>
    <recommendedName>
        <fullName evidence="2">AB hydrolase-1 domain-containing protein</fullName>
    </recommendedName>
</protein>
<feature type="compositionally biased region" description="Basic residues" evidence="1">
    <location>
        <begin position="332"/>
        <end position="342"/>
    </location>
</feature>
<reference evidence="3 4" key="1">
    <citation type="submission" date="2024-07" db="EMBL/GenBank/DDBJ databases">
        <title>Section-level genome sequencing and comparative genomics of Aspergillus sections Usti and Cavernicolus.</title>
        <authorList>
            <consortium name="Lawrence Berkeley National Laboratory"/>
            <person name="Nybo J.L."/>
            <person name="Vesth T.C."/>
            <person name="Theobald S."/>
            <person name="Frisvad J.C."/>
            <person name="Larsen T.O."/>
            <person name="Kjaerboelling I."/>
            <person name="Rothschild-Mancinelli K."/>
            <person name="Lyhne E.K."/>
            <person name="Kogle M.E."/>
            <person name="Barry K."/>
            <person name="Clum A."/>
            <person name="Na H."/>
            <person name="Ledsgaard L."/>
            <person name="Lin J."/>
            <person name="Lipzen A."/>
            <person name="Kuo A."/>
            <person name="Riley R."/>
            <person name="Mondo S."/>
            <person name="Labutti K."/>
            <person name="Haridas S."/>
            <person name="Pangalinan J."/>
            <person name="Salamov A.A."/>
            <person name="Simmons B.A."/>
            <person name="Magnuson J.K."/>
            <person name="Chen J."/>
            <person name="Drula E."/>
            <person name="Henrissat B."/>
            <person name="Wiebenga A."/>
            <person name="Lubbers R.J."/>
            <person name="Gomes A.C."/>
            <person name="Makela M.R."/>
            <person name="Stajich J."/>
            <person name="Grigoriev I.V."/>
            <person name="Mortensen U.H."/>
            <person name="De Vries R.P."/>
            <person name="Baker S.E."/>
            <person name="Andersen M.R."/>
        </authorList>
    </citation>
    <scope>NUCLEOTIDE SEQUENCE [LARGE SCALE GENOMIC DNA]</scope>
    <source>
        <strain evidence="3 4">CBS 123904</strain>
    </source>
</reference>
<feature type="compositionally biased region" description="Basic and acidic residues" evidence="1">
    <location>
        <begin position="465"/>
        <end position="479"/>
    </location>
</feature>
<comment type="caution">
    <text evidence="3">The sequence shown here is derived from an EMBL/GenBank/DDBJ whole genome shotgun (WGS) entry which is preliminary data.</text>
</comment>
<dbReference type="Gene3D" id="3.40.50.1820">
    <property type="entry name" value="alpha/beta hydrolase"/>
    <property type="match status" value="1"/>
</dbReference>
<evidence type="ECO:0000313" key="3">
    <source>
        <dbReference type="EMBL" id="KAL2827095.1"/>
    </source>
</evidence>
<feature type="region of interest" description="Disordered" evidence="1">
    <location>
        <begin position="429"/>
        <end position="516"/>
    </location>
</feature>
<feature type="region of interest" description="Disordered" evidence="1">
    <location>
        <begin position="709"/>
        <end position="756"/>
    </location>
</feature>
<feature type="region of interest" description="Disordered" evidence="1">
    <location>
        <begin position="269"/>
        <end position="413"/>
    </location>
</feature>
<dbReference type="InterPro" id="IPR029058">
    <property type="entry name" value="AB_hydrolase_fold"/>
</dbReference>
<evidence type="ECO:0000256" key="1">
    <source>
        <dbReference type="SAM" id="MobiDB-lite"/>
    </source>
</evidence>
<dbReference type="PANTHER" id="PTHR43433:SF10">
    <property type="entry name" value="AB HYDROLASE-1 DOMAIN-CONTAINING PROTEIN"/>
    <property type="match status" value="1"/>
</dbReference>
<name>A0ABR4IH66_9EURO</name>
<evidence type="ECO:0000259" key="2">
    <source>
        <dbReference type="Pfam" id="PF00561"/>
    </source>
</evidence>
<feature type="compositionally biased region" description="Low complexity" evidence="1">
    <location>
        <begin position="7"/>
        <end position="16"/>
    </location>
</feature>
<feature type="compositionally biased region" description="Polar residues" evidence="1">
    <location>
        <begin position="224"/>
        <end position="243"/>
    </location>
</feature>
<feature type="domain" description="AB hydrolase-1" evidence="2">
    <location>
        <begin position="559"/>
        <end position="747"/>
    </location>
</feature>
<dbReference type="SUPFAM" id="SSF53474">
    <property type="entry name" value="alpha/beta-Hydrolases"/>
    <property type="match status" value="1"/>
</dbReference>
<sequence>MDRAEQEPAATTAETPIQSSSLLARRRKNDRSRSRSHSGNPNNHSTSIDPASPEVITSLISSLSAISIPLQSHFDLNVPRIDSETNPSSPVYLPPENLSVSDQCPPSDQGFGVTSGAQNLEEPPHSPFLHPDDAAASPVIRMARAAPSPKSSKFKLNPEQQPPSSPGRPTSRGSFASYQAAYEDSTFGTITAEPGPQRLSTAASIHSTSSRKSLKSLLRKPSREFTSVQQSAERLRKTSSYTDGTRHNVPRSRASLLSLHSMADVVEEGRPSQFGTETPREYAAIGRTPSGKERSSLQSNRESAPSTPGGIGSGRIIPARESSLRHGYSSSPKHRKTGRHSRYSSTASREVKTDSGISGVGAEPEQVTKRIQELKDQQQRIKSELETDNTPEEQPTKKQPSSTMQQRQQDSSEIVGSIVQHELIIDESAPSPAILTGKSRSSFPRKNSPHARQPPPVGASSQSFERPEHGDKLRYRRSVESTQQPPPRLHKRSTSGAASLNNNNNRTSIVGEDRPSSADSIDLAVVEYVCSPKLTQRVLHPTSGRVIAFSEVGDPKGHVVLCCLGMGLTRYLMAFYDELARSLGLRLVTLDRPGVGESGPYVTDAGTPLSWPDDVAIVCNHLKVTKFSILAHSAGAIYALATALRIPQHIRGRIHLLAPWIPPSQLSNISSYKTPVPSNAVPYSHRILRALPTSFLKIANSSFMSATSASLTSSLPKSPRRSKRRATMKDSIRPSSLDGKTDGSQQQSEKADFKSVDSAKLARDLNRLDYSKPQVITSQTTVESQQDRERQIDYDNRLTHKIWELATTHANPAVDLLVCLERQQPIGFRYVDITRNVVIHHGSRDTRVPVDNVRWLGQTMRRCEVRVLEGEGHGLMASATVMGNVLMEIAKEWEDWMTVVHGKRRATLGTRSGAMIAV</sequence>
<dbReference type="Pfam" id="PF00561">
    <property type="entry name" value="Abhydrolase_1"/>
    <property type="match status" value="1"/>
</dbReference>
<feature type="compositionally biased region" description="Polar residues" evidence="1">
    <location>
        <begin position="397"/>
        <end position="413"/>
    </location>
</feature>
<feature type="compositionally biased region" description="Basic residues" evidence="1">
    <location>
        <begin position="24"/>
        <end position="36"/>
    </location>
</feature>